<evidence type="ECO:0000313" key="8">
    <source>
        <dbReference type="Proteomes" id="UP000094389"/>
    </source>
</evidence>
<dbReference type="GeneID" id="30991387"/>
<dbReference type="STRING" id="983966.A0A1E4RUX5"/>
<evidence type="ECO:0000256" key="2">
    <source>
        <dbReference type="ARBA" id="ARBA00022737"/>
    </source>
</evidence>
<evidence type="ECO:0000256" key="1">
    <source>
        <dbReference type="ARBA" id="ARBA00022574"/>
    </source>
</evidence>
<gene>
    <name evidence="7" type="ORF">CYBJADRAFT_180471</name>
</gene>
<dbReference type="InterPro" id="IPR020472">
    <property type="entry name" value="WD40_PAC1"/>
</dbReference>
<dbReference type="PANTHER" id="PTHR22836:SF0">
    <property type="entry name" value="PRE-MRNA 3' END PROCESSING PROTEIN WDR33"/>
    <property type="match status" value="1"/>
</dbReference>
<feature type="repeat" description="WD" evidence="5">
    <location>
        <begin position="119"/>
        <end position="151"/>
    </location>
</feature>
<dbReference type="InterPro" id="IPR001680">
    <property type="entry name" value="WD40_rpt"/>
</dbReference>
<dbReference type="PANTHER" id="PTHR22836">
    <property type="entry name" value="WD40 REPEAT PROTEIN"/>
    <property type="match status" value="1"/>
</dbReference>
<dbReference type="RefSeq" id="XP_020068050.1">
    <property type="nucleotide sequence ID" value="XM_020216991.1"/>
</dbReference>
<keyword evidence="6" id="KW-0539">Nucleus</keyword>
<protein>
    <recommendedName>
        <fullName evidence="4 6">Polyadenylation factor subunit 2</fullName>
    </recommendedName>
</protein>
<evidence type="ECO:0000313" key="7">
    <source>
        <dbReference type="EMBL" id="ODV71011.1"/>
    </source>
</evidence>
<dbReference type="GO" id="GO:0005847">
    <property type="term" value="C:mRNA cleavage and polyadenylation specificity factor complex"/>
    <property type="evidence" value="ECO:0007669"/>
    <property type="project" value="TreeGrafter"/>
</dbReference>
<proteinExistence type="predicted"/>
<keyword evidence="2" id="KW-0677">Repeat</keyword>
<dbReference type="Gene3D" id="2.130.10.10">
    <property type="entry name" value="YVTN repeat-like/Quinoprotein amine dehydrogenase"/>
    <property type="match status" value="2"/>
</dbReference>
<dbReference type="PROSITE" id="PS50294">
    <property type="entry name" value="WD_REPEATS_REGION"/>
    <property type="match status" value="4"/>
</dbReference>
<dbReference type="InterPro" id="IPR045245">
    <property type="entry name" value="Pfs2-like"/>
</dbReference>
<keyword evidence="6" id="KW-0507">mRNA processing</keyword>
<dbReference type="PROSITE" id="PS50082">
    <property type="entry name" value="WD_REPEATS_2"/>
    <property type="match status" value="4"/>
</dbReference>
<dbReference type="GO" id="GO:0031124">
    <property type="term" value="P:mRNA 3'-end processing"/>
    <property type="evidence" value="ECO:0007669"/>
    <property type="project" value="UniProtKB-UniRule"/>
</dbReference>
<keyword evidence="8" id="KW-1185">Reference proteome</keyword>
<accession>A0A1E4RUX5</accession>
<dbReference type="AlphaFoldDB" id="A0A1E4RUX5"/>
<reference evidence="7 8" key="1">
    <citation type="journal article" date="2016" name="Proc. Natl. Acad. Sci. U.S.A.">
        <title>Comparative genomics of biotechnologically important yeasts.</title>
        <authorList>
            <person name="Riley R."/>
            <person name="Haridas S."/>
            <person name="Wolfe K.H."/>
            <person name="Lopes M.R."/>
            <person name="Hittinger C.T."/>
            <person name="Goeker M."/>
            <person name="Salamov A.A."/>
            <person name="Wisecaver J.H."/>
            <person name="Long T.M."/>
            <person name="Calvey C.H."/>
            <person name="Aerts A.L."/>
            <person name="Barry K.W."/>
            <person name="Choi C."/>
            <person name="Clum A."/>
            <person name="Coughlan A.Y."/>
            <person name="Deshpande S."/>
            <person name="Douglass A.P."/>
            <person name="Hanson S.J."/>
            <person name="Klenk H.-P."/>
            <person name="LaButti K.M."/>
            <person name="Lapidus A."/>
            <person name="Lindquist E.A."/>
            <person name="Lipzen A.M."/>
            <person name="Meier-Kolthoff J.P."/>
            <person name="Ohm R.A."/>
            <person name="Otillar R.P."/>
            <person name="Pangilinan J.L."/>
            <person name="Peng Y."/>
            <person name="Rokas A."/>
            <person name="Rosa C.A."/>
            <person name="Scheuner C."/>
            <person name="Sibirny A.A."/>
            <person name="Slot J.C."/>
            <person name="Stielow J.B."/>
            <person name="Sun H."/>
            <person name="Kurtzman C.P."/>
            <person name="Blackwell M."/>
            <person name="Grigoriev I.V."/>
            <person name="Jeffries T.W."/>
        </authorList>
    </citation>
    <scope>NUCLEOTIDE SEQUENCE [LARGE SCALE GENOMIC DNA]</scope>
    <source>
        <strain evidence="8">ATCC 18201 / CBS 1600 / BCRC 20928 / JCM 3617 / NBRC 0987 / NRRL Y-1542</strain>
    </source>
</reference>
<dbReference type="InterPro" id="IPR036322">
    <property type="entry name" value="WD40_repeat_dom_sf"/>
</dbReference>
<dbReference type="OMA" id="HHWDVKS"/>
<dbReference type="PRINTS" id="PR00320">
    <property type="entry name" value="GPROTEINBRPT"/>
</dbReference>
<dbReference type="SUPFAM" id="SSF50978">
    <property type="entry name" value="WD40 repeat-like"/>
    <property type="match status" value="1"/>
</dbReference>
<feature type="repeat" description="WD" evidence="5">
    <location>
        <begin position="339"/>
        <end position="371"/>
    </location>
</feature>
<dbReference type="InterPro" id="IPR015943">
    <property type="entry name" value="WD40/YVTN_repeat-like_dom_sf"/>
</dbReference>
<evidence type="ECO:0000256" key="5">
    <source>
        <dbReference type="PROSITE-ProRule" id="PRU00221"/>
    </source>
</evidence>
<evidence type="ECO:0000256" key="6">
    <source>
        <dbReference type="RuleBase" id="RU369034"/>
    </source>
</evidence>
<keyword evidence="1 5" id="KW-0853">WD repeat</keyword>
<dbReference type="CDD" id="cd00200">
    <property type="entry name" value="WD40"/>
    <property type="match status" value="1"/>
</dbReference>
<dbReference type="EMBL" id="KV453946">
    <property type="protein sequence ID" value="ODV71011.1"/>
    <property type="molecule type" value="Genomic_DNA"/>
</dbReference>
<feature type="repeat" description="WD" evidence="5">
    <location>
        <begin position="160"/>
        <end position="201"/>
    </location>
</feature>
<dbReference type="Pfam" id="PF00400">
    <property type="entry name" value="WD40"/>
    <property type="match status" value="4"/>
</dbReference>
<organism evidence="7 8">
    <name type="scientific">Cyberlindnera jadinii (strain ATCC 18201 / CBS 1600 / BCRC 20928 / JCM 3617 / NBRC 0987 / NRRL Y-1542)</name>
    <name type="common">Torula yeast</name>
    <name type="synonym">Candida utilis</name>
    <dbReference type="NCBI Taxonomy" id="983966"/>
    <lineage>
        <taxon>Eukaryota</taxon>
        <taxon>Fungi</taxon>
        <taxon>Dikarya</taxon>
        <taxon>Ascomycota</taxon>
        <taxon>Saccharomycotina</taxon>
        <taxon>Saccharomycetes</taxon>
        <taxon>Phaffomycetales</taxon>
        <taxon>Phaffomycetaceae</taxon>
        <taxon>Cyberlindnera</taxon>
    </lineage>
</organism>
<comment type="subcellular location">
    <subcellularLocation>
        <location evidence="6">Nucleus</location>
    </subcellularLocation>
</comment>
<dbReference type="OrthoDB" id="16717at2759"/>
<sequence>MDNQAHPQQKKTAYRRVIDHGASMGRWVTMRKMGHKVPKSLGYIRPEASYTIDMLPPQAYRDKPIVDSQSKFVHLSSNKAKHAIHAIKFTPEGRRLLVASHSGEFTLWNGMSFNFETIMQAHDTAILSLNYSHNDDWLLSGDQEGTLKFWQTNFNNVNIIHAHDDAIRDVAFAPNDSKFVTASDDSSLKIWNFSNGKEESVLKGHNWDVKSADWHPSLGLVVSGSKDNLIKLWDPRSGTAVSTLHGFKHTITKTRFQPQTGSNLLASISRDKSMRIFDLRSMKDLYIYRSEVDISSLCWNPMHSSMLSVGGYDGSLSHFMLNDVVPESLETVKPYHTIPYAHEKAIYTLDYHPMGHILSSAGGDRSARFWSRGRPNDPNAFNDPPYTDDKKGAWYFAINNSINAVVPKNENIGPGGADNIPGLQY</sequence>
<evidence type="ECO:0000256" key="3">
    <source>
        <dbReference type="ARBA" id="ARBA00025498"/>
    </source>
</evidence>
<evidence type="ECO:0000256" key="4">
    <source>
        <dbReference type="ARBA" id="ARBA00026154"/>
    </source>
</evidence>
<comment type="function">
    <text evidence="3">Required for 3'-end cleavage and polyadenylation of pre-mRNAs. Also involved in chromosome segregation where it has a role in chromosome attachment to the mitotic spindle.</text>
</comment>
<name>A0A1E4RUX5_CYBJN</name>
<dbReference type="SMART" id="SM00320">
    <property type="entry name" value="WD40"/>
    <property type="match status" value="7"/>
</dbReference>
<feature type="repeat" description="WD" evidence="5">
    <location>
        <begin position="202"/>
        <end position="243"/>
    </location>
</feature>
<dbReference type="Proteomes" id="UP000094389">
    <property type="component" value="Unassembled WGS sequence"/>
</dbReference>